<protein>
    <submittedName>
        <fullName evidence="1">Uncharacterized protein</fullName>
    </submittedName>
</protein>
<feature type="non-terminal residue" evidence="1">
    <location>
        <position position="238"/>
    </location>
</feature>
<evidence type="ECO:0000313" key="2">
    <source>
        <dbReference type="Proteomes" id="UP000076532"/>
    </source>
</evidence>
<name>A0A166UMX1_9AGAM</name>
<evidence type="ECO:0000313" key="1">
    <source>
        <dbReference type="EMBL" id="KZP31848.1"/>
    </source>
</evidence>
<dbReference type="AlphaFoldDB" id="A0A166UMX1"/>
<proteinExistence type="predicted"/>
<dbReference type="EMBL" id="KV417488">
    <property type="protein sequence ID" value="KZP31848.1"/>
    <property type="molecule type" value="Genomic_DNA"/>
</dbReference>
<keyword evidence="2" id="KW-1185">Reference proteome</keyword>
<sequence length="238" mass="26168">MSTSMWIEESKNTSFSFAASGFLAGHKNGGLCPDAVAANILDRIIVGCGSKEDAVKLLFHRMKANLNQSKPSLQPLLCDLAFIFNQVTNGPSMLQDTFFSSSAHTVVCMLDILTLILGIQSKEPKHRETNPDIMAVIRKPLLVICCVLRNPRAYENIAPLLQASFFSLIARAALVCRPIALARKFNESLAQVLKILERFAVHRPLLSAINRGLAVALAINRVRDGPIGKSLRDFQKKI</sequence>
<organism evidence="1 2">
    <name type="scientific">Athelia psychrophila</name>
    <dbReference type="NCBI Taxonomy" id="1759441"/>
    <lineage>
        <taxon>Eukaryota</taxon>
        <taxon>Fungi</taxon>
        <taxon>Dikarya</taxon>
        <taxon>Basidiomycota</taxon>
        <taxon>Agaricomycotina</taxon>
        <taxon>Agaricomycetes</taxon>
        <taxon>Agaricomycetidae</taxon>
        <taxon>Atheliales</taxon>
        <taxon>Atheliaceae</taxon>
        <taxon>Athelia</taxon>
    </lineage>
</organism>
<accession>A0A166UMX1</accession>
<reference evidence="1 2" key="1">
    <citation type="journal article" date="2016" name="Mol. Biol. Evol.">
        <title>Comparative Genomics of Early-Diverging Mushroom-Forming Fungi Provides Insights into the Origins of Lignocellulose Decay Capabilities.</title>
        <authorList>
            <person name="Nagy L.G."/>
            <person name="Riley R."/>
            <person name="Tritt A."/>
            <person name="Adam C."/>
            <person name="Daum C."/>
            <person name="Floudas D."/>
            <person name="Sun H."/>
            <person name="Yadav J.S."/>
            <person name="Pangilinan J."/>
            <person name="Larsson K.H."/>
            <person name="Matsuura K."/>
            <person name="Barry K."/>
            <person name="Labutti K."/>
            <person name="Kuo R."/>
            <person name="Ohm R.A."/>
            <person name="Bhattacharya S.S."/>
            <person name="Shirouzu T."/>
            <person name="Yoshinaga Y."/>
            <person name="Martin F.M."/>
            <person name="Grigoriev I.V."/>
            <person name="Hibbett D.S."/>
        </authorList>
    </citation>
    <scope>NUCLEOTIDE SEQUENCE [LARGE SCALE GENOMIC DNA]</scope>
    <source>
        <strain evidence="1 2">CBS 109695</strain>
    </source>
</reference>
<gene>
    <name evidence="1" type="ORF">FIBSPDRAFT_849356</name>
</gene>
<dbReference type="Proteomes" id="UP000076532">
    <property type="component" value="Unassembled WGS sequence"/>
</dbReference>